<evidence type="ECO:0000313" key="12">
    <source>
        <dbReference type="Proteomes" id="UP000271937"/>
    </source>
</evidence>
<dbReference type="NCBIfam" id="NF003642">
    <property type="entry name" value="PRK05282.1"/>
    <property type="match status" value="1"/>
</dbReference>
<dbReference type="FunFam" id="3.40.50.880:FF:000007">
    <property type="entry name" value="Peptidase E"/>
    <property type="match status" value="1"/>
</dbReference>
<dbReference type="GO" id="GO:0008236">
    <property type="term" value="F:serine-type peptidase activity"/>
    <property type="evidence" value="ECO:0007669"/>
    <property type="project" value="UniProtKB-KW"/>
</dbReference>
<dbReference type="Gene3D" id="3.40.50.880">
    <property type="match status" value="1"/>
</dbReference>
<evidence type="ECO:0000256" key="1">
    <source>
        <dbReference type="ARBA" id="ARBA00004496"/>
    </source>
</evidence>
<dbReference type="GO" id="GO:0006508">
    <property type="term" value="P:proteolysis"/>
    <property type="evidence" value="ECO:0007669"/>
    <property type="project" value="UniProtKB-KW"/>
</dbReference>
<comment type="subcellular location">
    <subcellularLocation>
        <location evidence="1">Cytoplasm</location>
    </subcellularLocation>
</comment>
<dbReference type="Proteomes" id="UP000271937">
    <property type="component" value="Unassembled WGS sequence"/>
</dbReference>
<evidence type="ECO:0000256" key="3">
    <source>
        <dbReference type="ARBA" id="ARBA00022490"/>
    </source>
</evidence>
<sequence length="235" mass="26227">MKNLIIASTSTLHDGEYLDYLLPELAVHFKDVKTLIFIPYARPSGISHEAYTSKVSEAFAKIHIKVKGIHEFENPAEAIQNAEGIFTGGGNTFLLVSQLYRYNLMSLLTETLKKGTPYLGTSAGSNITGLTMQTTNDMPIIYPPSFQTLGMVPFNLNPHYLDPDANSKHMGETRETRIKEFHQFNSLPVLGLREGSWLDVKGEKIILKGDLQARLFRQNQNPEELPTGSDLSSLK</sequence>
<comment type="similarity">
    <text evidence="2">Belongs to the peptidase S51 family.</text>
</comment>
<evidence type="ECO:0000256" key="2">
    <source>
        <dbReference type="ARBA" id="ARBA00006534"/>
    </source>
</evidence>
<evidence type="ECO:0000256" key="5">
    <source>
        <dbReference type="ARBA" id="ARBA00022801"/>
    </source>
</evidence>
<dbReference type="EC" id="3.4.13.21" evidence="9"/>
<evidence type="ECO:0000256" key="10">
    <source>
        <dbReference type="ARBA" id="ARBA00075877"/>
    </source>
</evidence>
<accession>A0A3P3WEX1</accession>
<dbReference type="CDD" id="cd03146">
    <property type="entry name" value="GAT1_Peptidase_E"/>
    <property type="match status" value="1"/>
</dbReference>
<dbReference type="GO" id="GO:0016805">
    <property type="term" value="F:dipeptidase activity"/>
    <property type="evidence" value="ECO:0007669"/>
    <property type="project" value="UniProtKB-KW"/>
</dbReference>
<evidence type="ECO:0000256" key="7">
    <source>
        <dbReference type="ARBA" id="ARBA00022997"/>
    </source>
</evidence>
<dbReference type="GO" id="GO:0005737">
    <property type="term" value="C:cytoplasm"/>
    <property type="evidence" value="ECO:0007669"/>
    <property type="project" value="UniProtKB-SubCell"/>
</dbReference>
<comment type="caution">
    <text evidence="11">The sequence shown here is derived from an EMBL/GenBank/DDBJ whole genome shotgun (WGS) entry which is preliminary data.</text>
</comment>
<name>A0A3P3WEX1_9FLAO</name>
<dbReference type="OrthoDB" id="3373764at2"/>
<keyword evidence="6" id="KW-0720">Serine protease</keyword>
<evidence type="ECO:0000256" key="9">
    <source>
        <dbReference type="ARBA" id="ARBA00066675"/>
    </source>
</evidence>
<evidence type="ECO:0000313" key="11">
    <source>
        <dbReference type="EMBL" id="RRJ91093.1"/>
    </source>
</evidence>
<keyword evidence="5 11" id="KW-0378">Hydrolase</keyword>
<dbReference type="PANTHER" id="PTHR20842">
    <property type="entry name" value="PROTEASE S51 ALPHA-ASPARTYL DIPEPTIDASE"/>
    <property type="match status" value="1"/>
</dbReference>
<keyword evidence="7 11" id="KW-0224">Dipeptidase</keyword>
<proteinExistence type="inferred from homology"/>
<keyword evidence="4" id="KW-0645">Protease</keyword>
<dbReference type="Pfam" id="PF03575">
    <property type="entry name" value="Peptidase_S51"/>
    <property type="match status" value="1"/>
</dbReference>
<gene>
    <name evidence="11" type="primary">pepE</name>
    <name evidence="11" type="ORF">EG849_09135</name>
</gene>
<dbReference type="RefSeq" id="WP_125012776.1">
    <property type="nucleotide sequence ID" value="NZ_RQVR01000009.1"/>
</dbReference>
<keyword evidence="12" id="KW-1185">Reference proteome</keyword>
<dbReference type="AlphaFoldDB" id="A0A3P3WEX1"/>
<comment type="catalytic activity">
    <reaction evidence="8">
        <text>Dipeptidase E catalyzes the hydrolysis of dipeptides Asp-|-Xaa. It does not act on peptides with N-terminal Glu, Asn or Gln, nor does it cleave isoaspartyl peptides.</text>
        <dbReference type="EC" id="3.4.13.21"/>
    </reaction>
</comment>
<dbReference type="InterPro" id="IPR005320">
    <property type="entry name" value="Peptidase_S51"/>
</dbReference>
<keyword evidence="3" id="KW-0963">Cytoplasm</keyword>
<reference evidence="11 12" key="1">
    <citation type="submission" date="2018-11" db="EMBL/GenBank/DDBJ databases">
        <title>Flavobacterium sp. nov., YIM 102600 draft genome.</title>
        <authorList>
            <person name="Li G."/>
            <person name="Jiang Y."/>
        </authorList>
    </citation>
    <scope>NUCLEOTIDE SEQUENCE [LARGE SCALE GENOMIC DNA]</scope>
    <source>
        <strain evidence="11 12">YIM 102600</strain>
    </source>
</reference>
<protein>
    <recommendedName>
        <fullName evidence="9">dipeptidase E</fullName>
        <ecNumber evidence="9">3.4.13.21</ecNumber>
    </recommendedName>
    <alternativeName>
        <fullName evidence="10">Asp-specific dipeptidase</fullName>
    </alternativeName>
</protein>
<evidence type="ECO:0000256" key="8">
    <source>
        <dbReference type="ARBA" id="ARBA00050239"/>
    </source>
</evidence>
<dbReference type="PANTHER" id="PTHR20842:SF0">
    <property type="entry name" value="ALPHA-ASPARTYL DIPEPTIDASE"/>
    <property type="match status" value="1"/>
</dbReference>
<dbReference type="InterPro" id="IPR029062">
    <property type="entry name" value="Class_I_gatase-like"/>
</dbReference>
<dbReference type="EMBL" id="RQVR01000009">
    <property type="protein sequence ID" value="RRJ91093.1"/>
    <property type="molecule type" value="Genomic_DNA"/>
</dbReference>
<evidence type="ECO:0000256" key="4">
    <source>
        <dbReference type="ARBA" id="ARBA00022670"/>
    </source>
</evidence>
<organism evidence="11 12">
    <name type="scientific">Flavobacterium macacae</name>
    <dbReference type="NCBI Taxonomy" id="2488993"/>
    <lineage>
        <taxon>Bacteria</taxon>
        <taxon>Pseudomonadati</taxon>
        <taxon>Bacteroidota</taxon>
        <taxon>Flavobacteriia</taxon>
        <taxon>Flavobacteriales</taxon>
        <taxon>Flavobacteriaceae</taxon>
        <taxon>Flavobacterium</taxon>
    </lineage>
</organism>
<evidence type="ECO:0000256" key="6">
    <source>
        <dbReference type="ARBA" id="ARBA00022825"/>
    </source>
</evidence>
<dbReference type="SUPFAM" id="SSF52317">
    <property type="entry name" value="Class I glutamine amidotransferase-like"/>
    <property type="match status" value="1"/>
</dbReference>